<dbReference type="Proteomes" id="UP000016600">
    <property type="component" value="Unassembled WGS sequence"/>
</dbReference>
<sequence>MKRMTMIQALVALLLMLCPMTISASTAVNANATNQKSHKVYEMVEEMPMFPGGQKEMMAFLSKTTKYPPEAVKKKIQGRCLVQFIVEKDGSISNVRVMSKVHPLLDAEAIRVVKSMPRWMPGRLKGKPVRVKFNLPVTFSLG</sequence>
<evidence type="ECO:0000256" key="5">
    <source>
        <dbReference type="ARBA" id="ARBA00022519"/>
    </source>
</evidence>
<reference evidence="12 13" key="1">
    <citation type="submission" date="2013-08" db="EMBL/GenBank/DDBJ databases">
        <authorList>
            <person name="Durkin A.S."/>
            <person name="Haft D.R."/>
            <person name="McCorrison J."/>
            <person name="Torralba M."/>
            <person name="Gillis M."/>
            <person name="Haft D.H."/>
            <person name="Methe B."/>
            <person name="Sutton G."/>
            <person name="Nelson K.E."/>
        </authorList>
    </citation>
    <scope>NUCLEOTIDE SEQUENCE [LARGE SCALE GENOMIC DNA]</scope>
    <source>
        <strain evidence="12 13">F0068</strain>
    </source>
</reference>
<dbReference type="InterPro" id="IPR003538">
    <property type="entry name" value="TonB"/>
</dbReference>
<dbReference type="PRINTS" id="PR01374">
    <property type="entry name" value="TONBPROTEIN"/>
</dbReference>
<evidence type="ECO:0000256" key="1">
    <source>
        <dbReference type="ARBA" id="ARBA00004383"/>
    </source>
</evidence>
<keyword evidence="9" id="KW-0472">Membrane</keyword>
<evidence type="ECO:0000256" key="4">
    <source>
        <dbReference type="ARBA" id="ARBA00022475"/>
    </source>
</evidence>
<dbReference type="GO" id="GO:0015031">
    <property type="term" value="P:protein transport"/>
    <property type="evidence" value="ECO:0007669"/>
    <property type="project" value="UniProtKB-KW"/>
</dbReference>
<feature type="domain" description="TonB C-terminal" evidence="11">
    <location>
        <begin position="52"/>
        <end position="142"/>
    </location>
</feature>
<dbReference type="AlphaFoldDB" id="U2KY04"/>
<dbReference type="InterPro" id="IPR051045">
    <property type="entry name" value="TonB-dependent_transducer"/>
</dbReference>
<evidence type="ECO:0000256" key="2">
    <source>
        <dbReference type="ARBA" id="ARBA00006555"/>
    </source>
</evidence>
<evidence type="ECO:0000259" key="11">
    <source>
        <dbReference type="PROSITE" id="PS52015"/>
    </source>
</evidence>
<keyword evidence="4" id="KW-1003">Cell membrane</keyword>
<dbReference type="Gene3D" id="3.30.1150.10">
    <property type="match status" value="1"/>
</dbReference>
<evidence type="ECO:0000256" key="10">
    <source>
        <dbReference type="SAM" id="SignalP"/>
    </source>
</evidence>
<evidence type="ECO:0000313" key="12">
    <source>
        <dbReference type="EMBL" id="ERK03347.1"/>
    </source>
</evidence>
<feature type="signal peptide" evidence="10">
    <location>
        <begin position="1"/>
        <end position="24"/>
    </location>
</feature>
<dbReference type="PANTHER" id="PTHR33446">
    <property type="entry name" value="PROTEIN TONB-RELATED"/>
    <property type="match status" value="1"/>
</dbReference>
<dbReference type="EMBL" id="AWET01000011">
    <property type="protein sequence ID" value="ERK03347.1"/>
    <property type="molecule type" value="Genomic_DNA"/>
</dbReference>
<evidence type="ECO:0000313" key="13">
    <source>
        <dbReference type="Proteomes" id="UP000016600"/>
    </source>
</evidence>
<gene>
    <name evidence="12" type="ORF">HMPREF1218_1841</name>
</gene>
<proteinExistence type="inferred from homology"/>
<dbReference type="GO" id="GO:0031992">
    <property type="term" value="F:energy transducer activity"/>
    <property type="evidence" value="ECO:0007669"/>
    <property type="project" value="InterPro"/>
</dbReference>
<dbReference type="Pfam" id="PF03544">
    <property type="entry name" value="TonB_C"/>
    <property type="match status" value="1"/>
</dbReference>
<comment type="similarity">
    <text evidence="2">Belongs to the TonB family.</text>
</comment>
<keyword evidence="8" id="KW-1133">Transmembrane helix</keyword>
<dbReference type="GO" id="GO:0055085">
    <property type="term" value="P:transmembrane transport"/>
    <property type="evidence" value="ECO:0007669"/>
    <property type="project" value="InterPro"/>
</dbReference>
<dbReference type="InterPro" id="IPR037682">
    <property type="entry name" value="TonB_C"/>
</dbReference>
<keyword evidence="5" id="KW-0997">Cell inner membrane</keyword>
<evidence type="ECO:0000256" key="9">
    <source>
        <dbReference type="ARBA" id="ARBA00023136"/>
    </source>
</evidence>
<evidence type="ECO:0000256" key="6">
    <source>
        <dbReference type="ARBA" id="ARBA00022692"/>
    </source>
</evidence>
<keyword evidence="3" id="KW-0813">Transport</keyword>
<dbReference type="GO" id="GO:0030288">
    <property type="term" value="C:outer membrane-bounded periplasmic space"/>
    <property type="evidence" value="ECO:0007669"/>
    <property type="project" value="InterPro"/>
</dbReference>
<comment type="subcellular location">
    <subcellularLocation>
        <location evidence="1">Cell inner membrane</location>
        <topology evidence="1">Single-pass membrane protein</topology>
        <orientation evidence="1">Periplasmic side</orientation>
    </subcellularLocation>
</comment>
<dbReference type="NCBIfam" id="TIGR01352">
    <property type="entry name" value="tonB_Cterm"/>
    <property type="match status" value="1"/>
</dbReference>
<keyword evidence="7" id="KW-0653">Protein transport</keyword>
<dbReference type="GO" id="GO:0015891">
    <property type="term" value="P:siderophore transport"/>
    <property type="evidence" value="ECO:0007669"/>
    <property type="project" value="InterPro"/>
</dbReference>
<dbReference type="InterPro" id="IPR006260">
    <property type="entry name" value="TonB/TolA_C"/>
</dbReference>
<accession>U2KY04</accession>
<dbReference type="FunFam" id="3.30.1150.10:FF:000002">
    <property type="entry name" value="Energy transducer TonB"/>
    <property type="match status" value="1"/>
</dbReference>
<evidence type="ECO:0000256" key="7">
    <source>
        <dbReference type="ARBA" id="ARBA00022927"/>
    </source>
</evidence>
<dbReference type="GO" id="GO:0098797">
    <property type="term" value="C:plasma membrane protein complex"/>
    <property type="evidence" value="ECO:0007669"/>
    <property type="project" value="TreeGrafter"/>
</dbReference>
<evidence type="ECO:0000256" key="3">
    <source>
        <dbReference type="ARBA" id="ARBA00022448"/>
    </source>
</evidence>
<organism evidence="12 13">
    <name type="scientific">Hoylesella pleuritidis F0068</name>
    <dbReference type="NCBI Taxonomy" id="1081904"/>
    <lineage>
        <taxon>Bacteria</taxon>
        <taxon>Pseudomonadati</taxon>
        <taxon>Bacteroidota</taxon>
        <taxon>Bacteroidia</taxon>
        <taxon>Bacteroidales</taxon>
        <taxon>Prevotellaceae</taxon>
        <taxon>Hoylesella</taxon>
    </lineage>
</organism>
<keyword evidence="6" id="KW-0812">Transmembrane</keyword>
<keyword evidence="13" id="KW-1185">Reference proteome</keyword>
<dbReference type="PANTHER" id="PTHR33446:SF2">
    <property type="entry name" value="PROTEIN TONB"/>
    <property type="match status" value="1"/>
</dbReference>
<name>U2KY04_9BACT</name>
<dbReference type="PROSITE" id="PS52015">
    <property type="entry name" value="TONB_CTD"/>
    <property type="match status" value="1"/>
</dbReference>
<dbReference type="SUPFAM" id="SSF74653">
    <property type="entry name" value="TolA/TonB C-terminal domain"/>
    <property type="match status" value="1"/>
</dbReference>
<keyword evidence="10" id="KW-0732">Signal</keyword>
<comment type="caution">
    <text evidence="12">The sequence shown here is derived from an EMBL/GenBank/DDBJ whole genome shotgun (WGS) entry which is preliminary data.</text>
</comment>
<dbReference type="RefSeq" id="WP_021583493.1">
    <property type="nucleotide sequence ID" value="NZ_AWET01000011.1"/>
</dbReference>
<protein>
    <submittedName>
        <fullName evidence="12">TonB protein, C-terminal domain protein</fullName>
    </submittedName>
</protein>
<feature type="chain" id="PRO_5004631472" evidence="10">
    <location>
        <begin position="25"/>
        <end position="142"/>
    </location>
</feature>
<evidence type="ECO:0000256" key="8">
    <source>
        <dbReference type="ARBA" id="ARBA00022989"/>
    </source>
</evidence>
<dbReference type="PATRIC" id="fig|1081904.3.peg.785"/>